<feature type="transmembrane region" description="Helical" evidence="7">
    <location>
        <begin position="284"/>
        <end position="305"/>
    </location>
</feature>
<keyword evidence="2 7" id="KW-0813">Transport</keyword>
<dbReference type="Pfam" id="PF00528">
    <property type="entry name" value="BPD_transp_1"/>
    <property type="match status" value="1"/>
</dbReference>
<dbReference type="PANTHER" id="PTHR43744:SF8">
    <property type="entry name" value="SN-GLYCEROL-3-PHOSPHATE TRANSPORT SYSTEM PERMEASE PROTEIN UGPE"/>
    <property type="match status" value="1"/>
</dbReference>
<evidence type="ECO:0000256" key="2">
    <source>
        <dbReference type="ARBA" id="ARBA00022448"/>
    </source>
</evidence>
<comment type="subcellular location">
    <subcellularLocation>
        <location evidence="1 7">Cell membrane</location>
        <topology evidence="1 7">Multi-pass membrane protein</topology>
    </subcellularLocation>
</comment>
<feature type="transmembrane region" description="Helical" evidence="7">
    <location>
        <begin position="110"/>
        <end position="140"/>
    </location>
</feature>
<dbReference type="RefSeq" id="WP_310536965.1">
    <property type="nucleotide sequence ID" value="NZ_BAAAOC010000020.1"/>
</dbReference>
<dbReference type="SUPFAM" id="SSF161098">
    <property type="entry name" value="MetI-like"/>
    <property type="match status" value="1"/>
</dbReference>
<feature type="domain" description="ABC transmembrane type-1" evidence="9">
    <location>
        <begin position="117"/>
        <end position="305"/>
    </location>
</feature>
<evidence type="ECO:0000256" key="5">
    <source>
        <dbReference type="ARBA" id="ARBA00022989"/>
    </source>
</evidence>
<evidence type="ECO:0000256" key="1">
    <source>
        <dbReference type="ARBA" id="ARBA00004651"/>
    </source>
</evidence>
<keyword evidence="3" id="KW-1003">Cell membrane</keyword>
<dbReference type="Gene3D" id="1.10.3720.10">
    <property type="entry name" value="MetI-like"/>
    <property type="match status" value="1"/>
</dbReference>
<sequence length="319" mass="35123">MPFILEASASETRAEQSRAERTPGTDNTTPAPVPQIIVAKGAPESQLPVGSRSRWRGLAGHGVLAVVALFCVFPVYWLFATSLRRPEDALSQNLIPWPLSLENYTYVLEAIPIVAMLVNTFLMASVMTFFQLLIAVLAAYGFAIWDFPGKRLAMFLFIGSWLVPFQVTMIPNYVLIANLGLLNTIAGVVIPNLASAFGVLMLLQHMRAFPRELIDAAKVDGRNSFLTLWQVVLPNMKPALAALAIMMFISAWNDYLWPMLVLRQSDALIQVGIRGFLSAEGNDWGAVMAAAGLACLPVFAIYIFLQRYVVNAFIRSGIK</sequence>
<evidence type="ECO:0000256" key="4">
    <source>
        <dbReference type="ARBA" id="ARBA00022692"/>
    </source>
</evidence>
<feature type="transmembrane region" description="Helical" evidence="7">
    <location>
        <begin position="152"/>
        <end position="175"/>
    </location>
</feature>
<feature type="region of interest" description="Disordered" evidence="8">
    <location>
        <begin position="1"/>
        <end position="32"/>
    </location>
</feature>
<evidence type="ECO:0000259" key="9">
    <source>
        <dbReference type="PROSITE" id="PS50928"/>
    </source>
</evidence>
<dbReference type="CDD" id="cd06261">
    <property type="entry name" value="TM_PBP2"/>
    <property type="match status" value="1"/>
</dbReference>
<comment type="caution">
    <text evidence="10">The sequence shown here is derived from an EMBL/GenBank/DDBJ whole genome shotgun (WGS) entry which is preliminary data.</text>
</comment>
<evidence type="ECO:0000256" key="7">
    <source>
        <dbReference type="RuleBase" id="RU363032"/>
    </source>
</evidence>
<protein>
    <submittedName>
        <fullName evidence="10">Carbohydrate ABC transporter permease</fullName>
    </submittedName>
</protein>
<feature type="compositionally biased region" description="Basic and acidic residues" evidence="8">
    <location>
        <begin position="12"/>
        <end position="23"/>
    </location>
</feature>
<keyword evidence="11" id="KW-1185">Reference proteome</keyword>
<keyword evidence="5 7" id="KW-1133">Transmembrane helix</keyword>
<dbReference type="EMBL" id="JAVKGT010000010">
    <property type="protein sequence ID" value="MDR5711583.1"/>
    <property type="molecule type" value="Genomic_DNA"/>
</dbReference>
<feature type="transmembrane region" description="Helical" evidence="7">
    <location>
        <begin position="58"/>
        <end position="79"/>
    </location>
</feature>
<evidence type="ECO:0000256" key="8">
    <source>
        <dbReference type="SAM" id="MobiDB-lite"/>
    </source>
</evidence>
<gene>
    <name evidence="10" type="ORF">RH857_05480</name>
</gene>
<evidence type="ECO:0000313" key="11">
    <source>
        <dbReference type="Proteomes" id="UP001260872"/>
    </source>
</evidence>
<evidence type="ECO:0000313" key="10">
    <source>
        <dbReference type="EMBL" id="MDR5711583.1"/>
    </source>
</evidence>
<feature type="transmembrane region" description="Helical" evidence="7">
    <location>
        <begin position="224"/>
        <end position="252"/>
    </location>
</feature>
<organism evidence="10 11">
    <name type="scientific">Nesterenkonia flava</name>
    <dbReference type="NCBI Taxonomy" id="469799"/>
    <lineage>
        <taxon>Bacteria</taxon>
        <taxon>Bacillati</taxon>
        <taxon>Actinomycetota</taxon>
        <taxon>Actinomycetes</taxon>
        <taxon>Micrococcales</taxon>
        <taxon>Micrococcaceae</taxon>
        <taxon>Nesterenkonia</taxon>
    </lineage>
</organism>
<evidence type="ECO:0000256" key="3">
    <source>
        <dbReference type="ARBA" id="ARBA00022475"/>
    </source>
</evidence>
<comment type="similarity">
    <text evidence="7">Belongs to the binding-protein-dependent transport system permease family.</text>
</comment>
<keyword evidence="6 7" id="KW-0472">Membrane</keyword>
<dbReference type="Proteomes" id="UP001260872">
    <property type="component" value="Unassembled WGS sequence"/>
</dbReference>
<dbReference type="PANTHER" id="PTHR43744">
    <property type="entry name" value="ABC TRANSPORTER PERMEASE PROTEIN MG189-RELATED-RELATED"/>
    <property type="match status" value="1"/>
</dbReference>
<keyword evidence="4 7" id="KW-0812">Transmembrane</keyword>
<name>A0ABU1FSE1_9MICC</name>
<accession>A0ABU1FSE1</accession>
<reference evidence="11" key="1">
    <citation type="submission" date="2023-07" db="EMBL/GenBank/DDBJ databases">
        <title>Description of three actinobacteria isolated from air of manufacturing shop in a pharmaceutical factory.</title>
        <authorList>
            <person name="Zhang D.-F."/>
        </authorList>
    </citation>
    <scope>NUCLEOTIDE SEQUENCE [LARGE SCALE GENOMIC DNA]</scope>
    <source>
        <strain evidence="11">CCTCC AB 207010</strain>
    </source>
</reference>
<evidence type="ECO:0000256" key="6">
    <source>
        <dbReference type="ARBA" id="ARBA00023136"/>
    </source>
</evidence>
<feature type="transmembrane region" description="Helical" evidence="7">
    <location>
        <begin position="181"/>
        <end position="203"/>
    </location>
</feature>
<proteinExistence type="inferred from homology"/>
<dbReference type="InterPro" id="IPR035906">
    <property type="entry name" value="MetI-like_sf"/>
</dbReference>
<dbReference type="InterPro" id="IPR000515">
    <property type="entry name" value="MetI-like"/>
</dbReference>
<dbReference type="PROSITE" id="PS50928">
    <property type="entry name" value="ABC_TM1"/>
    <property type="match status" value="1"/>
</dbReference>